<dbReference type="GO" id="GO:0002229">
    <property type="term" value="P:defense response to oomycetes"/>
    <property type="evidence" value="ECO:0007669"/>
    <property type="project" value="UniProtKB-ARBA"/>
</dbReference>
<evidence type="ECO:0000256" key="16">
    <source>
        <dbReference type="SAM" id="Phobius"/>
    </source>
</evidence>
<dbReference type="PANTHER" id="PTHR27007">
    <property type="match status" value="1"/>
</dbReference>
<evidence type="ECO:0000256" key="13">
    <source>
        <dbReference type="ARBA" id="ARBA00023170"/>
    </source>
</evidence>
<dbReference type="SUPFAM" id="SSF49899">
    <property type="entry name" value="Concanavalin A-like lectins/glucanases"/>
    <property type="match status" value="1"/>
</dbReference>
<dbReference type="PROSITE" id="PS50011">
    <property type="entry name" value="PROTEIN_KINASE_DOM"/>
    <property type="match status" value="1"/>
</dbReference>
<dbReference type="GO" id="GO:0030246">
    <property type="term" value="F:carbohydrate binding"/>
    <property type="evidence" value="ECO:0007669"/>
    <property type="project" value="UniProtKB-KW"/>
</dbReference>
<evidence type="ECO:0000256" key="5">
    <source>
        <dbReference type="ARBA" id="ARBA00022475"/>
    </source>
</evidence>
<dbReference type="InterPro" id="IPR050528">
    <property type="entry name" value="L-type_Lectin-RKs"/>
</dbReference>
<evidence type="ECO:0000256" key="14">
    <source>
        <dbReference type="ARBA" id="ARBA00023180"/>
    </source>
</evidence>
<dbReference type="InterPro" id="IPR013320">
    <property type="entry name" value="ConA-like_dom_sf"/>
</dbReference>
<dbReference type="Gene3D" id="1.10.510.10">
    <property type="entry name" value="Transferase(Phosphotransferase) domain 1"/>
    <property type="match status" value="1"/>
</dbReference>
<evidence type="ECO:0000256" key="6">
    <source>
        <dbReference type="ARBA" id="ARBA00022692"/>
    </source>
</evidence>
<keyword evidence="8" id="KW-0430">Lectin</keyword>
<name>A0A540N1R2_MALBA</name>
<dbReference type="PROSITE" id="PS00108">
    <property type="entry name" value="PROTEIN_KINASE_ST"/>
    <property type="match status" value="1"/>
</dbReference>
<evidence type="ECO:0000259" key="17">
    <source>
        <dbReference type="PROSITE" id="PS50011"/>
    </source>
</evidence>
<evidence type="ECO:0000256" key="3">
    <source>
        <dbReference type="ARBA" id="ARBA00008536"/>
    </source>
</evidence>
<feature type="region of interest" description="Disordered" evidence="15">
    <location>
        <begin position="298"/>
        <end position="320"/>
    </location>
</feature>
<keyword evidence="13" id="KW-0675">Receptor</keyword>
<feature type="region of interest" description="Disordered" evidence="15">
    <location>
        <begin position="680"/>
        <end position="700"/>
    </location>
</feature>
<keyword evidence="10" id="KW-0067">ATP-binding</keyword>
<dbReference type="GO" id="GO:0004672">
    <property type="term" value="F:protein kinase activity"/>
    <property type="evidence" value="ECO:0007669"/>
    <property type="project" value="InterPro"/>
</dbReference>
<dbReference type="PROSITE" id="PS00308">
    <property type="entry name" value="LECTIN_LEGUME_ALPHA"/>
    <property type="match status" value="1"/>
</dbReference>
<evidence type="ECO:0000256" key="4">
    <source>
        <dbReference type="ARBA" id="ARBA00010217"/>
    </source>
</evidence>
<comment type="similarity">
    <text evidence="3">In the N-terminal section; belongs to the leguminous lectin family.</text>
</comment>
<dbReference type="Pfam" id="PF00139">
    <property type="entry name" value="Lectin_legB"/>
    <property type="match status" value="1"/>
</dbReference>
<feature type="transmembrane region" description="Helical" evidence="16">
    <location>
        <begin position="20"/>
        <end position="37"/>
    </location>
</feature>
<comment type="caution">
    <text evidence="18">The sequence shown here is derived from an EMBL/GenBank/DDBJ whole genome shotgun (WGS) entry which is preliminary data.</text>
</comment>
<dbReference type="FunFam" id="1.10.510.10:FF:000240">
    <property type="entry name" value="Lectin-domain containing receptor kinase A4.3"/>
    <property type="match status" value="1"/>
</dbReference>
<dbReference type="InterPro" id="IPR000985">
    <property type="entry name" value="Lectin_LegA_CS"/>
</dbReference>
<reference evidence="18 19" key="1">
    <citation type="journal article" date="2019" name="G3 (Bethesda)">
        <title>Sequencing of a Wild Apple (Malus baccata) Genome Unravels the Differences Between Cultivated and Wild Apple Species Regarding Disease Resistance and Cold Tolerance.</title>
        <authorList>
            <person name="Chen X."/>
        </authorList>
    </citation>
    <scope>NUCLEOTIDE SEQUENCE [LARGE SCALE GENOMIC DNA]</scope>
    <source>
        <strain evidence="19">cv. Shandingzi</strain>
        <tissue evidence="18">Leaves</tissue>
    </source>
</reference>
<feature type="transmembrane region" description="Helical" evidence="16">
    <location>
        <begin position="326"/>
        <end position="350"/>
    </location>
</feature>
<dbReference type="InterPro" id="IPR011009">
    <property type="entry name" value="Kinase-like_dom_sf"/>
</dbReference>
<gene>
    <name evidence="18" type="ORF">C1H46_009436</name>
</gene>
<evidence type="ECO:0000256" key="12">
    <source>
        <dbReference type="ARBA" id="ARBA00023136"/>
    </source>
</evidence>
<comment type="similarity">
    <text evidence="2">Belongs to the leguminous lectin family.</text>
</comment>
<comment type="similarity">
    <text evidence="4">In the C-terminal section; belongs to the protein kinase superfamily. Ser/Thr protein kinase family.</text>
</comment>
<dbReference type="InterPro" id="IPR008271">
    <property type="entry name" value="Ser/Thr_kinase_AS"/>
</dbReference>
<protein>
    <recommendedName>
        <fullName evidence="17">Protein kinase domain-containing protein</fullName>
    </recommendedName>
</protein>
<evidence type="ECO:0000256" key="2">
    <source>
        <dbReference type="ARBA" id="ARBA00007606"/>
    </source>
</evidence>
<dbReference type="GO" id="GO:0005524">
    <property type="term" value="F:ATP binding"/>
    <property type="evidence" value="ECO:0007669"/>
    <property type="project" value="UniProtKB-KW"/>
</dbReference>
<evidence type="ECO:0000313" key="18">
    <source>
        <dbReference type="EMBL" id="TQE04965.1"/>
    </source>
</evidence>
<keyword evidence="5" id="KW-1003">Cell membrane</keyword>
<dbReference type="InterPro" id="IPR001220">
    <property type="entry name" value="Legume_lectin_dom"/>
</dbReference>
<dbReference type="Pfam" id="PF00069">
    <property type="entry name" value="Pkinase"/>
    <property type="match status" value="1"/>
</dbReference>
<evidence type="ECO:0000256" key="7">
    <source>
        <dbReference type="ARBA" id="ARBA00022729"/>
    </source>
</evidence>
<evidence type="ECO:0000256" key="8">
    <source>
        <dbReference type="ARBA" id="ARBA00022734"/>
    </source>
</evidence>
<keyword evidence="9" id="KW-0547">Nucleotide-binding</keyword>
<dbReference type="EMBL" id="VIEB01000131">
    <property type="protein sequence ID" value="TQE04965.1"/>
    <property type="molecule type" value="Genomic_DNA"/>
</dbReference>
<proteinExistence type="inferred from homology"/>
<dbReference type="SMART" id="SM00220">
    <property type="entry name" value="S_TKc"/>
    <property type="match status" value="1"/>
</dbReference>
<evidence type="ECO:0000256" key="10">
    <source>
        <dbReference type="ARBA" id="ARBA00022840"/>
    </source>
</evidence>
<dbReference type="AlphaFoldDB" id="A0A540N1R2"/>
<evidence type="ECO:0000256" key="11">
    <source>
        <dbReference type="ARBA" id="ARBA00022989"/>
    </source>
</evidence>
<keyword evidence="6 16" id="KW-0812">Transmembrane</keyword>
<accession>A0A540N1R2</accession>
<dbReference type="STRING" id="106549.A0A540N1R2"/>
<feature type="domain" description="Protein kinase" evidence="17">
    <location>
        <begin position="398"/>
        <end position="683"/>
    </location>
</feature>
<organism evidence="18 19">
    <name type="scientific">Malus baccata</name>
    <name type="common">Siberian crab apple</name>
    <name type="synonym">Pyrus baccata</name>
    <dbReference type="NCBI Taxonomy" id="106549"/>
    <lineage>
        <taxon>Eukaryota</taxon>
        <taxon>Viridiplantae</taxon>
        <taxon>Streptophyta</taxon>
        <taxon>Embryophyta</taxon>
        <taxon>Tracheophyta</taxon>
        <taxon>Spermatophyta</taxon>
        <taxon>Magnoliopsida</taxon>
        <taxon>eudicotyledons</taxon>
        <taxon>Gunneridae</taxon>
        <taxon>Pentapetalae</taxon>
        <taxon>rosids</taxon>
        <taxon>fabids</taxon>
        <taxon>Rosales</taxon>
        <taxon>Rosaceae</taxon>
        <taxon>Amygdaloideae</taxon>
        <taxon>Maleae</taxon>
        <taxon>Malus</taxon>
    </lineage>
</organism>
<keyword evidence="19" id="KW-1185">Reference proteome</keyword>
<evidence type="ECO:0000313" key="19">
    <source>
        <dbReference type="Proteomes" id="UP000315295"/>
    </source>
</evidence>
<dbReference type="CDD" id="cd06899">
    <property type="entry name" value="lectin_legume_LecRK_Arcelin_ConA"/>
    <property type="match status" value="1"/>
</dbReference>
<dbReference type="Gene3D" id="2.60.120.200">
    <property type="match status" value="1"/>
</dbReference>
<evidence type="ECO:0000256" key="1">
    <source>
        <dbReference type="ARBA" id="ARBA00004251"/>
    </source>
</evidence>
<keyword evidence="12 16" id="KW-0472">Membrane</keyword>
<keyword evidence="14" id="KW-0325">Glycoprotein</keyword>
<keyword evidence="11 16" id="KW-1133">Transmembrane helix</keyword>
<evidence type="ECO:0000256" key="9">
    <source>
        <dbReference type="ARBA" id="ARBA00022741"/>
    </source>
</evidence>
<sequence>MAAHDLAIIALLSPKLDHHFLVILLLLLIPCAAPLSFEFPTFRQSDHTNSTEELKKLVTEGDAVISNQSICLTEGSLGGETNKANGSVGRAAYSEPFLLRDNNTGKLADFSTTFTFMIDTKNSTTPSFVEGLAFFLAPNGSLLNRALGVGSSMGLPVNSSVENVTEPRNEYPFVAVEFDIHRPTVEDPDGGRVGIDINSVKSNITRPWNSGILEGKLSRAWIRYNSSLKNLSVSFTTYANDTHEQVVGSLSHMVDLNKYLPDWVIVGFSASTGASSALHITSWNFTSTPIDDESLALSGEQKKQESPVPKPGRSSKAKSRKRKKSLAVIIGSTTGGGGFILICVVGLGVFNSCKKRIVRERTDTKLMSPHDSVDQLQKVIGGPRQFSYSELASATGHFSEREKLGDGNFGVVYKGYLKDLDSYAAVEKISIGPETRIKEVVSEVRIISRLRHRNLMQLIGWCHKERQLLLAFEFMPNGRLDTHLFKEESSLVWEVRYKIAQGLASGLLYLQQELEHFVLHRDVKSRNVMLDSNFNPKLGGFGLAKLQDQEEGIDTTTIAGTFGYVAPEVFIFCKYSKKTDVYSYGVVALEIACGRKRIDSQAERSEIDIVEWVWELYEEGKVTEAADPKLCGIFDEQQMECLMIVGLWCAHPCDSSRPSIQEAIRVLNFELPLPDLPPKKPIFPSSPSMSPPPSMSLSRLTSTNASESHLYAIFLAVSFGLRLRTAMMNRKKRGDEARENGGWIRESGF</sequence>
<dbReference type="InterPro" id="IPR000719">
    <property type="entry name" value="Prot_kinase_dom"/>
</dbReference>
<evidence type="ECO:0000256" key="15">
    <source>
        <dbReference type="SAM" id="MobiDB-lite"/>
    </source>
</evidence>
<dbReference type="GO" id="GO:0005886">
    <property type="term" value="C:plasma membrane"/>
    <property type="evidence" value="ECO:0007669"/>
    <property type="project" value="UniProtKB-SubCell"/>
</dbReference>
<dbReference type="SUPFAM" id="SSF56112">
    <property type="entry name" value="Protein kinase-like (PK-like)"/>
    <property type="match status" value="1"/>
</dbReference>
<dbReference type="Gene3D" id="3.30.200.20">
    <property type="entry name" value="Phosphorylase Kinase, domain 1"/>
    <property type="match status" value="1"/>
</dbReference>
<comment type="subcellular location">
    <subcellularLocation>
        <location evidence="1">Cell membrane</location>
        <topology evidence="1">Single-pass type I membrane protein</topology>
    </subcellularLocation>
</comment>
<keyword evidence="7" id="KW-0732">Signal</keyword>
<dbReference type="Proteomes" id="UP000315295">
    <property type="component" value="Unassembled WGS sequence"/>
</dbReference>